<dbReference type="Proteomes" id="UP000310685">
    <property type="component" value="Unassembled WGS sequence"/>
</dbReference>
<evidence type="ECO:0000313" key="3">
    <source>
        <dbReference type="EMBL" id="TIC01300.1"/>
    </source>
</evidence>
<feature type="compositionally biased region" description="Basic residues" evidence="1">
    <location>
        <begin position="485"/>
        <end position="495"/>
    </location>
</feature>
<evidence type="ECO:0000313" key="2">
    <source>
        <dbReference type="EMBL" id="TIB77446.1"/>
    </source>
</evidence>
<reference evidence="4 5" key="1">
    <citation type="submission" date="2019-03" db="EMBL/GenBank/DDBJ databases">
        <title>Sequencing 25 genomes of Wallemia mellicola.</title>
        <authorList>
            <person name="Gostincar C."/>
        </authorList>
    </citation>
    <scope>NUCLEOTIDE SEQUENCE [LARGE SCALE GENOMIC DNA]</scope>
    <source>
        <strain evidence="3 4">EXF-1262</strain>
        <strain evidence="2 5">EXF-6152</strain>
    </source>
</reference>
<feature type="region of interest" description="Disordered" evidence="1">
    <location>
        <begin position="404"/>
        <end position="512"/>
    </location>
</feature>
<evidence type="ECO:0000313" key="5">
    <source>
        <dbReference type="Proteomes" id="UP000310685"/>
    </source>
</evidence>
<feature type="compositionally biased region" description="Basic and acidic residues" evidence="1">
    <location>
        <begin position="496"/>
        <end position="512"/>
    </location>
</feature>
<feature type="region of interest" description="Disordered" evidence="1">
    <location>
        <begin position="556"/>
        <end position="681"/>
    </location>
</feature>
<gene>
    <name evidence="3" type="ORF">E3Q17_01885</name>
    <name evidence="2" type="ORF">E3Q22_03044</name>
</gene>
<dbReference type="AlphaFoldDB" id="A0A4T0PQI2"/>
<feature type="compositionally biased region" description="Polar residues" evidence="1">
    <location>
        <begin position="598"/>
        <end position="628"/>
    </location>
</feature>
<evidence type="ECO:0000256" key="1">
    <source>
        <dbReference type="SAM" id="MobiDB-lite"/>
    </source>
</evidence>
<protein>
    <submittedName>
        <fullName evidence="2">Uncharacterized protein</fullName>
    </submittedName>
</protein>
<name>A0A4T0PQI2_9BASI</name>
<accession>A0A4T0PQI2</accession>
<proteinExistence type="predicted"/>
<comment type="caution">
    <text evidence="2">The sequence shown here is derived from an EMBL/GenBank/DDBJ whole genome shotgun (WGS) entry which is preliminary data.</text>
</comment>
<feature type="compositionally biased region" description="Polar residues" evidence="1">
    <location>
        <begin position="416"/>
        <end position="433"/>
    </location>
</feature>
<dbReference type="Proteomes" id="UP000307169">
    <property type="component" value="Unassembled WGS sequence"/>
</dbReference>
<feature type="compositionally biased region" description="Basic and acidic residues" evidence="1">
    <location>
        <begin position="647"/>
        <end position="658"/>
    </location>
</feature>
<sequence length="681" mass="77398">MGDHRRADQRSQLNRNTLLKNIPTRQKRQRRTVSTALSLLGAGNASGSDRDALLESLQNADSRILESQPLLDSSQRFIWSTIEGDRLPPSPSLAPFEASTSSYPVPRFERVELGDSDDEDDAVEYISEELYEKTHRKYEYEEKRMRRLEKEQLYHERYKLHEKQEALEQLELEDSDDMPQEIIALSSGISAADRPLAYVLQQKLLYENDKMLERYDQLLKPDYKGKTTISPYYRSTPSPFDVRSVGDKSLYNPSPQMRNLEVRVFKRDMQSPFRVKLKIPPSTKKIIAMSQKSPKSPLSQSILTAHTLKSFVKPPSALMIAADARLKAPNQEIANSRKSHRSLVAFGVNIPNEIDKHREFSLIDAADGFGIWSGVGQEYNAKSIWEEAISCRVRGEKYDFSSKKIDMPETKAPSIGTISTPRITSNRHNLQSDTQDEKELKLWQESPFPPQSPSAMRKRYAEVSTPKRGRKRKHRDSVVESAKKVPGRGRGRPPKNKADSSDVKGEKETEKKPTIKGNGITYVYGAFRGRRKITDPLVQSFIAANKISENDLKKVEVPTKTKSQAVEEHRSVAAELESTPKKPESSAKMPRSTLDIIESSQENLEITPGQSEWTPQKSQSTPIQQNSIDNDEENQTSPKKTTKKSKRSENPPRKKQNESKSSLHTQVHHKMRDGNGRFSKN</sequence>
<organism evidence="2 5">
    <name type="scientific">Wallemia mellicola</name>
    <dbReference type="NCBI Taxonomy" id="1708541"/>
    <lineage>
        <taxon>Eukaryota</taxon>
        <taxon>Fungi</taxon>
        <taxon>Dikarya</taxon>
        <taxon>Basidiomycota</taxon>
        <taxon>Wallemiomycotina</taxon>
        <taxon>Wallemiomycetes</taxon>
        <taxon>Wallemiales</taxon>
        <taxon>Wallemiaceae</taxon>
        <taxon>Wallemia</taxon>
    </lineage>
</organism>
<feature type="compositionally biased region" description="Basic and acidic residues" evidence="1">
    <location>
        <begin position="556"/>
        <end position="585"/>
    </location>
</feature>
<evidence type="ECO:0000313" key="4">
    <source>
        <dbReference type="Proteomes" id="UP000307169"/>
    </source>
</evidence>
<dbReference type="EMBL" id="SPRC01000034">
    <property type="protein sequence ID" value="TIB77446.1"/>
    <property type="molecule type" value="Genomic_DNA"/>
</dbReference>
<dbReference type="EMBL" id="SPRH01000018">
    <property type="protein sequence ID" value="TIC01300.1"/>
    <property type="molecule type" value="Genomic_DNA"/>
</dbReference>